<dbReference type="AlphaFoldDB" id="A0A9Q1K2T6"/>
<dbReference type="EMBL" id="JAKOGI010000400">
    <property type="protein sequence ID" value="KAJ8435622.1"/>
    <property type="molecule type" value="Genomic_DNA"/>
</dbReference>
<sequence length="152" mass="16760">MNSETMASAAHMAGITYALNTVHSFCVLNQGVWIIDSGAKHAADLENQRVEGEDPTQRPTAPSPQQRRSIRTHNRPSYLQDYVCCSSSSKAEHFCFSTLTNMCIPDAGAVKVRDLDTEDLIVEPRTYLEASQHAGWQAAMDKETEALTANET</sequence>
<name>A0A9Q1K2T6_9CARY</name>
<accession>A0A9Q1K2T6</accession>
<evidence type="ECO:0000313" key="2">
    <source>
        <dbReference type="EMBL" id="KAJ8435622.1"/>
    </source>
</evidence>
<proteinExistence type="predicted"/>
<feature type="compositionally biased region" description="Polar residues" evidence="1">
    <location>
        <begin position="57"/>
        <end position="67"/>
    </location>
</feature>
<evidence type="ECO:0000256" key="1">
    <source>
        <dbReference type="SAM" id="MobiDB-lite"/>
    </source>
</evidence>
<protein>
    <submittedName>
        <fullName evidence="2">Uncharacterized protein</fullName>
    </submittedName>
</protein>
<gene>
    <name evidence="2" type="ORF">Cgig2_012276</name>
</gene>
<keyword evidence="3" id="KW-1185">Reference proteome</keyword>
<reference evidence="2" key="1">
    <citation type="submission" date="2022-04" db="EMBL/GenBank/DDBJ databases">
        <title>Carnegiea gigantea Genome sequencing and assembly v2.</title>
        <authorList>
            <person name="Copetti D."/>
            <person name="Sanderson M.J."/>
            <person name="Burquez A."/>
            <person name="Wojciechowski M.F."/>
        </authorList>
    </citation>
    <scope>NUCLEOTIDE SEQUENCE</scope>
    <source>
        <strain evidence="2">SGP5-SGP5p</strain>
        <tissue evidence="2">Aerial part</tissue>
    </source>
</reference>
<comment type="caution">
    <text evidence="2">The sequence shown here is derived from an EMBL/GenBank/DDBJ whole genome shotgun (WGS) entry which is preliminary data.</text>
</comment>
<dbReference type="OrthoDB" id="1306124at2759"/>
<evidence type="ECO:0000313" key="3">
    <source>
        <dbReference type="Proteomes" id="UP001153076"/>
    </source>
</evidence>
<dbReference type="Proteomes" id="UP001153076">
    <property type="component" value="Unassembled WGS sequence"/>
</dbReference>
<organism evidence="2 3">
    <name type="scientific">Carnegiea gigantea</name>
    <dbReference type="NCBI Taxonomy" id="171969"/>
    <lineage>
        <taxon>Eukaryota</taxon>
        <taxon>Viridiplantae</taxon>
        <taxon>Streptophyta</taxon>
        <taxon>Embryophyta</taxon>
        <taxon>Tracheophyta</taxon>
        <taxon>Spermatophyta</taxon>
        <taxon>Magnoliopsida</taxon>
        <taxon>eudicotyledons</taxon>
        <taxon>Gunneridae</taxon>
        <taxon>Pentapetalae</taxon>
        <taxon>Caryophyllales</taxon>
        <taxon>Cactineae</taxon>
        <taxon>Cactaceae</taxon>
        <taxon>Cactoideae</taxon>
        <taxon>Echinocereeae</taxon>
        <taxon>Carnegiea</taxon>
    </lineage>
</organism>
<feature type="region of interest" description="Disordered" evidence="1">
    <location>
        <begin position="48"/>
        <end position="72"/>
    </location>
</feature>